<dbReference type="CDD" id="cd07208">
    <property type="entry name" value="Pat_hypo_Ecoli_yjju_like"/>
    <property type="match status" value="1"/>
</dbReference>
<dbReference type="Gene3D" id="3.40.1090.10">
    <property type="entry name" value="Cytosolic phospholipase A2 catalytic domain"/>
    <property type="match status" value="2"/>
</dbReference>
<dbReference type="PANTHER" id="PTHR14226:SF25">
    <property type="entry name" value="PHOSPHOESTERASE"/>
    <property type="match status" value="1"/>
</dbReference>
<evidence type="ECO:0000256" key="2">
    <source>
        <dbReference type="ARBA" id="ARBA00022963"/>
    </source>
</evidence>
<dbReference type="Pfam" id="PF19890">
    <property type="entry name" value="DUF6363"/>
    <property type="match status" value="1"/>
</dbReference>
<dbReference type="SUPFAM" id="SSF52151">
    <property type="entry name" value="FabD/lysophospholipase-like"/>
    <property type="match status" value="1"/>
</dbReference>
<dbReference type="RefSeq" id="WP_158425247.1">
    <property type="nucleotide sequence ID" value="NZ_JAOQJQ010000003.1"/>
</dbReference>
<evidence type="ECO:0000256" key="4">
    <source>
        <dbReference type="PROSITE-ProRule" id="PRU01161"/>
    </source>
</evidence>
<keyword evidence="1 4" id="KW-0378">Hydrolase</keyword>
<organism evidence="6 7">
    <name type="scientific">Brotonthovivens ammoniilytica</name>
    <dbReference type="NCBI Taxonomy" id="2981725"/>
    <lineage>
        <taxon>Bacteria</taxon>
        <taxon>Bacillati</taxon>
        <taxon>Bacillota</taxon>
        <taxon>Clostridia</taxon>
        <taxon>Lachnospirales</taxon>
        <taxon>Lachnospiraceae</taxon>
        <taxon>Brotonthovivens</taxon>
    </lineage>
</organism>
<keyword evidence="3 4" id="KW-0443">Lipid metabolism</keyword>
<feature type="short sequence motif" description="DGA/G" evidence="4">
    <location>
        <begin position="162"/>
        <end position="164"/>
    </location>
</feature>
<sequence length="288" mass="32616">MNKLGLIVEGGGMKCAYSAGILDAFLDHHITFDYCIGVSAGSANVASFMAGQRERNLRFYTEHLKEPGYFGLKSFLKTGNLFGLQYIYADLTNSDGADPLDFPAILANPAEFHLVATDAQTGKPAYFSKQDMIQDDYRHIMASCALPGACRPVEIDGRLYYDGGVTDAIPVQRALDDGCDRLVIILSKQKDLIKGPEKMRFAYSRLCRKYPKVIEALDNRHIMYRACQEKAFELEKQGKAFIFAPSTQLKMGTYTMDREIEQQLYDLGMKDFREQEQEFKDFLNRQKL</sequence>
<dbReference type="PANTHER" id="PTHR14226">
    <property type="entry name" value="NEUROPATHY TARGET ESTERASE/SWISS CHEESE D.MELANOGASTER"/>
    <property type="match status" value="1"/>
</dbReference>
<evidence type="ECO:0000256" key="1">
    <source>
        <dbReference type="ARBA" id="ARBA00022801"/>
    </source>
</evidence>
<reference evidence="6 7" key="1">
    <citation type="journal article" date="2021" name="ISME Commun">
        <title>Automated analysis of genomic sequences facilitates high-throughput and comprehensive description of bacteria.</title>
        <authorList>
            <person name="Hitch T.C.A."/>
        </authorList>
    </citation>
    <scope>NUCLEOTIDE SEQUENCE [LARGE SCALE GENOMIC DNA]</scope>
    <source>
        <strain evidence="6 7">Sanger_109</strain>
    </source>
</reference>
<dbReference type="Pfam" id="PF01734">
    <property type="entry name" value="Patatin"/>
    <property type="match status" value="1"/>
</dbReference>
<feature type="short sequence motif" description="GXSXG" evidence="4">
    <location>
        <begin position="37"/>
        <end position="41"/>
    </location>
</feature>
<protein>
    <submittedName>
        <fullName evidence="6">Patatin family protein</fullName>
    </submittedName>
</protein>
<feature type="active site" description="Nucleophile" evidence="4">
    <location>
        <position position="39"/>
    </location>
</feature>
<keyword evidence="7" id="KW-1185">Reference proteome</keyword>
<accession>A0ABT2TJZ9</accession>
<proteinExistence type="predicted"/>
<evidence type="ECO:0000313" key="7">
    <source>
        <dbReference type="Proteomes" id="UP001652442"/>
    </source>
</evidence>
<dbReference type="InterPro" id="IPR002641">
    <property type="entry name" value="PNPLA_dom"/>
</dbReference>
<dbReference type="PROSITE" id="PS51635">
    <property type="entry name" value="PNPLA"/>
    <property type="match status" value="1"/>
</dbReference>
<dbReference type="InterPro" id="IPR037483">
    <property type="entry name" value="YjjU-like"/>
</dbReference>
<dbReference type="Proteomes" id="UP001652442">
    <property type="component" value="Unassembled WGS sequence"/>
</dbReference>
<feature type="domain" description="PNPLA" evidence="5">
    <location>
        <begin position="6"/>
        <end position="175"/>
    </location>
</feature>
<feature type="active site" description="Proton acceptor" evidence="4">
    <location>
        <position position="162"/>
    </location>
</feature>
<comment type="caution">
    <text evidence="6">The sequence shown here is derived from an EMBL/GenBank/DDBJ whole genome shotgun (WGS) entry which is preliminary data.</text>
</comment>
<name>A0ABT2TJZ9_9FIRM</name>
<dbReference type="InterPro" id="IPR016035">
    <property type="entry name" value="Acyl_Trfase/lysoPLipase"/>
</dbReference>
<evidence type="ECO:0000256" key="3">
    <source>
        <dbReference type="ARBA" id="ARBA00023098"/>
    </source>
</evidence>
<evidence type="ECO:0000259" key="5">
    <source>
        <dbReference type="PROSITE" id="PS51635"/>
    </source>
</evidence>
<dbReference type="EMBL" id="JAOQJQ010000003">
    <property type="protein sequence ID" value="MCU6762545.1"/>
    <property type="molecule type" value="Genomic_DNA"/>
</dbReference>
<comment type="caution">
    <text evidence="4">Lacks conserved residue(s) required for the propagation of feature annotation.</text>
</comment>
<gene>
    <name evidence="6" type="ORF">OCV88_09385</name>
</gene>
<keyword evidence="2 4" id="KW-0442">Lipid degradation</keyword>
<dbReference type="InterPro" id="IPR050301">
    <property type="entry name" value="NTE"/>
</dbReference>
<evidence type="ECO:0000313" key="6">
    <source>
        <dbReference type="EMBL" id="MCU6762545.1"/>
    </source>
</evidence>
<dbReference type="InterPro" id="IPR045943">
    <property type="entry name" value="DUF6363"/>
</dbReference>